<gene>
    <name evidence="1" type="ORF">O6H91_03G031700</name>
</gene>
<name>A0ACC2E535_DIPCM</name>
<accession>A0ACC2E535</accession>
<keyword evidence="2" id="KW-1185">Reference proteome</keyword>
<reference evidence="2" key="1">
    <citation type="journal article" date="2024" name="Proc. Natl. Acad. Sci. U.S.A.">
        <title>Extraordinary preservation of gene collinearity over three hundred million years revealed in homosporous lycophytes.</title>
        <authorList>
            <person name="Li C."/>
            <person name="Wickell D."/>
            <person name="Kuo L.Y."/>
            <person name="Chen X."/>
            <person name="Nie B."/>
            <person name="Liao X."/>
            <person name="Peng D."/>
            <person name="Ji J."/>
            <person name="Jenkins J."/>
            <person name="Williams M."/>
            <person name="Shu S."/>
            <person name="Plott C."/>
            <person name="Barry K."/>
            <person name="Rajasekar S."/>
            <person name="Grimwood J."/>
            <person name="Han X."/>
            <person name="Sun S."/>
            <person name="Hou Z."/>
            <person name="He W."/>
            <person name="Dai G."/>
            <person name="Sun C."/>
            <person name="Schmutz J."/>
            <person name="Leebens-Mack J.H."/>
            <person name="Li F.W."/>
            <person name="Wang L."/>
        </authorList>
    </citation>
    <scope>NUCLEOTIDE SEQUENCE [LARGE SCALE GENOMIC DNA]</scope>
    <source>
        <strain evidence="2">cv. PW_Plant_1</strain>
    </source>
</reference>
<comment type="caution">
    <text evidence="1">The sequence shown here is derived from an EMBL/GenBank/DDBJ whole genome shotgun (WGS) entry which is preliminary data.</text>
</comment>
<evidence type="ECO:0000313" key="2">
    <source>
        <dbReference type="Proteomes" id="UP001162992"/>
    </source>
</evidence>
<protein>
    <submittedName>
        <fullName evidence="1">Uncharacterized protein</fullName>
    </submittedName>
</protein>
<proteinExistence type="predicted"/>
<organism evidence="1 2">
    <name type="scientific">Diphasiastrum complanatum</name>
    <name type="common">Issler's clubmoss</name>
    <name type="synonym">Lycopodium complanatum</name>
    <dbReference type="NCBI Taxonomy" id="34168"/>
    <lineage>
        <taxon>Eukaryota</taxon>
        <taxon>Viridiplantae</taxon>
        <taxon>Streptophyta</taxon>
        <taxon>Embryophyta</taxon>
        <taxon>Tracheophyta</taxon>
        <taxon>Lycopodiopsida</taxon>
        <taxon>Lycopodiales</taxon>
        <taxon>Lycopodiaceae</taxon>
        <taxon>Lycopodioideae</taxon>
        <taxon>Diphasiastrum</taxon>
    </lineage>
</organism>
<dbReference type="EMBL" id="CM055094">
    <property type="protein sequence ID" value="KAJ7561530.1"/>
    <property type="molecule type" value="Genomic_DNA"/>
</dbReference>
<sequence length="159" mass="18310">MTYFFCFSLEVAQLKMVMTVESAAQQQSGKLPRPGSFTSLVRKMFEGVCHLEKKSPVETVGSERHVSVGHDAQRAACETRDSELVAEIGRKCPYSAVRECPVPYVFQMPVHYPRYTKQDYEAMPEWMLDRLLEEYGLPVMGNIEDKRDYCIGSFLWHDE</sequence>
<evidence type="ECO:0000313" key="1">
    <source>
        <dbReference type="EMBL" id="KAJ7561530.1"/>
    </source>
</evidence>
<dbReference type="Proteomes" id="UP001162992">
    <property type="component" value="Chromosome 3"/>
</dbReference>